<dbReference type="EMBL" id="MFHT01000009">
    <property type="protein sequence ID" value="OGF77933.1"/>
    <property type="molecule type" value="Genomic_DNA"/>
</dbReference>
<gene>
    <name evidence="3" type="ORF">A3F23_04350</name>
</gene>
<dbReference type="InterPro" id="IPR036291">
    <property type="entry name" value="NAD(P)-bd_dom_sf"/>
</dbReference>
<protein>
    <recommendedName>
        <fullName evidence="2">NAD-dependent epimerase/dehydratase domain-containing protein</fullName>
    </recommendedName>
</protein>
<name>A0A1F5WQH6_9BACT</name>
<organism evidence="3 4">
    <name type="scientific">Candidatus Giovannonibacteria bacterium RIFCSPHIGHO2_12_FULL_43_15</name>
    <dbReference type="NCBI Taxonomy" id="1798341"/>
    <lineage>
        <taxon>Bacteria</taxon>
        <taxon>Candidatus Giovannoniibacteriota</taxon>
    </lineage>
</organism>
<dbReference type="InterPro" id="IPR001509">
    <property type="entry name" value="Epimerase_deHydtase"/>
</dbReference>
<comment type="caution">
    <text evidence="3">The sequence shown here is derived from an EMBL/GenBank/DDBJ whole genome shotgun (WGS) entry which is preliminary data.</text>
</comment>
<sequence length="333" mass="37892">MKSKNILITGGAGFIGYHLAKHLLRDKEVNLVLVDNLQRYKGKMDEAFKTLITEPRVKFLQMDLTDPSVYKNFGGGYEQVYHLAAINGTKFFYEMPHDILRKDTLMNLNILEWFRKENGDGKFAFTSSCEAYAGGLKAFGKLSLPTPENIPLVVEDPYNARWSYAAVKIIGEMSVIHYAQAYNFKGLILRPHNFYGPRDIDAHVIPDFFSRILRKTDPFVINGADNTRDFCYIDDAVKAMKLSMDSGWKEDELVSTINIGTGIETPIRKLAEVLFDVVNWHPKELEIRSAPVGSVDRRVADISKIQKLTGWKPLVSLADGLRETYNWHKSYIS</sequence>
<dbReference type="AlphaFoldDB" id="A0A1F5WQH6"/>
<evidence type="ECO:0000313" key="4">
    <source>
        <dbReference type="Proteomes" id="UP000177723"/>
    </source>
</evidence>
<accession>A0A1F5WQH6</accession>
<reference evidence="3 4" key="1">
    <citation type="journal article" date="2016" name="Nat. Commun.">
        <title>Thousands of microbial genomes shed light on interconnected biogeochemical processes in an aquifer system.</title>
        <authorList>
            <person name="Anantharaman K."/>
            <person name="Brown C.T."/>
            <person name="Hug L.A."/>
            <person name="Sharon I."/>
            <person name="Castelle C.J."/>
            <person name="Probst A.J."/>
            <person name="Thomas B.C."/>
            <person name="Singh A."/>
            <person name="Wilkins M.J."/>
            <person name="Karaoz U."/>
            <person name="Brodie E.L."/>
            <person name="Williams K.H."/>
            <person name="Hubbard S.S."/>
            <person name="Banfield J.F."/>
        </authorList>
    </citation>
    <scope>NUCLEOTIDE SEQUENCE [LARGE SCALE GENOMIC DNA]</scope>
</reference>
<dbReference type="Gene3D" id="3.40.50.720">
    <property type="entry name" value="NAD(P)-binding Rossmann-like Domain"/>
    <property type="match status" value="1"/>
</dbReference>
<dbReference type="PANTHER" id="PTHR43000">
    <property type="entry name" value="DTDP-D-GLUCOSE 4,6-DEHYDRATASE-RELATED"/>
    <property type="match status" value="1"/>
</dbReference>
<dbReference type="Proteomes" id="UP000177723">
    <property type="component" value="Unassembled WGS sequence"/>
</dbReference>
<evidence type="ECO:0000313" key="3">
    <source>
        <dbReference type="EMBL" id="OGF77933.1"/>
    </source>
</evidence>
<dbReference type="SUPFAM" id="SSF51735">
    <property type="entry name" value="NAD(P)-binding Rossmann-fold domains"/>
    <property type="match status" value="1"/>
</dbReference>
<feature type="domain" description="NAD-dependent epimerase/dehydratase" evidence="2">
    <location>
        <begin position="6"/>
        <end position="249"/>
    </location>
</feature>
<evidence type="ECO:0000259" key="2">
    <source>
        <dbReference type="Pfam" id="PF01370"/>
    </source>
</evidence>
<proteinExistence type="inferred from homology"/>
<comment type="similarity">
    <text evidence="1">Belongs to the NAD(P)-dependent epimerase/dehydratase family.</text>
</comment>
<evidence type="ECO:0000256" key="1">
    <source>
        <dbReference type="ARBA" id="ARBA00007637"/>
    </source>
</evidence>
<dbReference type="Pfam" id="PF01370">
    <property type="entry name" value="Epimerase"/>
    <property type="match status" value="1"/>
</dbReference>